<gene>
    <name evidence="2" type="ORF">GRX03_00990</name>
</gene>
<dbReference type="PANTHER" id="PTHR33507:SF3">
    <property type="entry name" value="INNER MEMBRANE PROTEIN YBBJ"/>
    <property type="match status" value="1"/>
</dbReference>
<dbReference type="InterPro" id="IPR052165">
    <property type="entry name" value="Membrane_assoc_protease"/>
</dbReference>
<organism evidence="2 3">
    <name type="scientific">Halovenus carboxidivorans</name>
    <dbReference type="NCBI Taxonomy" id="2692199"/>
    <lineage>
        <taxon>Archaea</taxon>
        <taxon>Methanobacteriati</taxon>
        <taxon>Methanobacteriota</taxon>
        <taxon>Stenosarchaea group</taxon>
        <taxon>Halobacteria</taxon>
        <taxon>Halobacteriales</taxon>
        <taxon>Haloarculaceae</taxon>
        <taxon>Halovenus</taxon>
    </lineage>
</organism>
<sequence length="178" mass="18598">MVLESLMGNIAVFMLVAGAGLIIAEAFAPGAHFFVAGTGILAAGIVGVLLPAAIPAPLILTIMAVVVLATSVGTLYAYRELDLYGGQGQGKTSDSDSLRGKSGRVTERVTPTDGQVKLDEGGFNPYYEARSFDDELPEGTEVIVVDPGGGNVLTVESVDNVKDEIDRELEREAEAEQA</sequence>
<feature type="transmembrane region" description="Helical" evidence="1">
    <location>
        <begin position="58"/>
        <end position="78"/>
    </location>
</feature>
<protein>
    <submittedName>
        <fullName evidence="2">NfeD family protein</fullName>
    </submittedName>
</protein>
<comment type="caution">
    <text evidence="2">The sequence shown here is derived from an EMBL/GenBank/DDBJ whole genome shotgun (WGS) entry which is preliminary data.</text>
</comment>
<dbReference type="RefSeq" id="WP_159762340.1">
    <property type="nucleotide sequence ID" value="NZ_WUUT01000001.1"/>
</dbReference>
<dbReference type="Gene3D" id="2.40.50.140">
    <property type="entry name" value="Nucleic acid-binding proteins"/>
    <property type="match status" value="1"/>
</dbReference>
<proteinExistence type="predicted"/>
<dbReference type="Proteomes" id="UP000466535">
    <property type="component" value="Unassembled WGS sequence"/>
</dbReference>
<evidence type="ECO:0000313" key="3">
    <source>
        <dbReference type="Proteomes" id="UP000466535"/>
    </source>
</evidence>
<reference evidence="2 3" key="1">
    <citation type="submission" date="2019-12" db="EMBL/GenBank/DDBJ databases">
        <title>Isolation and characterization of three novel carbon monoxide-oxidizing members of Halobacteria from salione crusts and soils.</title>
        <authorList>
            <person name="Myers M.R."/>
            <person name="King G.M."/>
        </authorList>
    </citation>
    <scope>NUCLEOTIDE SEQUENCE [LARGE SCALE GENOMIC DNA]</scope>
    <source>
        <strain evidence="2 3">WSH3</strain>
    </source>
</reference>
<dbReference type="EMBL" id="WUUT01000001">
    <property type="protein sequence ID" value="MXR50186.1"/>
    <property type="molecule type" value="Genomic_DNA"/>
</dbReference>
<dbReference type="GO" id="GO:0005886">
    <property type="term" value="C:plasma membrane"/>
    <property type="evidence" value="ECO:0007669"/>
    <property type="project" value="TreeGrafter"/>
</dbReference>
<dbReference type="PANTHER" id="PTHR33507">
    <property type="entry name" value="INNER MEMBRANE PROTEIN YBBJ"/>
    <property type="match status" value="1"/>
</dbReference>
<name>A0A6B0T1T2_9EURY</name>
<accession>A0A6B0T1T2</accession>
<dbReference type="OrthoDB" id="157604at2157"/>
<feature type="transmembrane region" description="Helical" evidence="1">
    <location>
        <begin position="31"/>
        <end position="52"/>
    </location>
</feature>
<dbReference type="AlphaFoldDB" id="A0A6B0T1T2"/>
<evidence type="ECO:0000256" key="1">
    <source>
        <dbReference type="SAM" id="Phobius"/>
    </source>
</evidence>
<keyword evidence="1" id="KW-0812">Transmembrane</keyword>
<feature type="transmembrane region" description="Helical" evidence="1">
    <location>
        <begin position="6"/>
        <end position="24"/>
    </location>
</feature>
<keyword evidence="1" id="KW-0472">Membrane</keyword>
<keyword evidence="1" id="KW-1133">Transmembrane helix</keyword>
<dbReference type="InterPro" id="IPR012340">
    <property type="entry name" value="NA-bd_OB-fold"/>
</dbReference>
<evidence type="ECO:0000313" key="2">
    <source>
        <dbReference type="EMBL" id="MXR50186.1"/>
    </source>
</evidence>
<keyword evidence="3" id="KW-1185">Reference proteome</keyword>